<evidence type="ECO:0000256" key="5">
    <source>
        <dbReference type="ARBA" id="ARBA00022927"/>
    </source>
</evidence>
<evidence type="ECO:0000256" key="8">
    <source>
        <dbReference type="ARBA" id="ARBA00023136"/>
    </source>
</evidence>
<dbReference type="InterPro" id="IPR001901">
    <property type="entry name" value="Translocase_SecE/Sec61-g"/>
</dbReference>
<keyword evidence="5" id="KW-0653">Protein transport</keyword>
<dbReference type="GO" id="GO:0006886">
    <property type="term" value="P:intracellular protein transport"/>
    <property type="evidence" value="ECO:0007669"/>
    <property type="project" value="InterPro"/>
</dbReference>
<gene>
    <name evidence="12" type="ORF">ALAG00032_LOCUS11789</name>
</gene>
<comment type="subcellular location">
    <subcellularLocation>
        <location evidence="1">Membrane</location>
    </subcellularLocation>
</comment>
<dbReference type="InterPro" id="IPR005807">
    <property type="entry name" value="SecE_bac"/>
</dbReference>
<name>A0A7S3NPM4_9STRA</name>
<organism evidence="12">
    <name type="scientific">Aureoumbra lagunensis</name>
    <dbReference type="NCBI Taxonomy" id="44058"/>
    <lineage>
        <taxon>Eukaryota</taxon>
        <taxon>Sar</taxon>
        <taxon>Stramenopiles</taxon>
        <taxon>Ochrophyta</taxon>
        <taxon>Pelagophyceae</taxon>
        <taxon>Pelagomonadales</taxon>
        <taxon>Aureoumbra</taxon>
    </lineage>
</organism>
<evidence type="ECO:0000256" key="10">
    <source>
        <dbReference type="SAM" id="Phobius"/>
    </source>
</evidence>
<evidence type="ECO:0000256" key="2">
    <source>
        <dbReference type="ARBA" id="ARBA00008274"/>
    </source>
</evidence>
<reference evidence="12" key="1">
    <citation type="submission" date="2021-01" db="EMBL/GenBank/DDBJ databases">
        <authorList>
            <person name="Corre E."/>
            <person name="Pelletier E."/>
            <person name="Niang G."/>
            <person name="Scheremetjew M."/>
            <person name="Finn R."/>
            <person name="Kale V."/>
            <person name="Holt S."/>
            <person name="Cochrane G."/>
            <person name="Meng A."/>
            <person name="Brown T."/>
            <person name="Cohen L."/>
        </authorList>
    </citation>
    <scope>NUCLEOTIDE SEQUENCE</scope>
    <source>
        <strain evidence="12">CCMP1510</strain>
    </source>
</reference>
<dbReference type="InterPro" id="IPR038379">
    <property type="entry name" value="SecE_sf"/>
</dbReference>
<sequence length="189" mass="21166">MIMFRVVVVLFFVVLAKAFSPSSFAHIEQKRLSSTRKPMPDEASSSPLIDNGEDIISSQEAQPPAATNDDLSDVRERIRRRAQELNLQKNDATPDEYDANAPKNLLEQIADKAMDEAEIERLGAQYSDGLNIFEGAMKEFKLVEWPTPQETLQSLGIVLVIATIAVGYVLLLDRGLQFALDPLFHYSDR</sequence>
<evidence type="ECO:0000256" key="6">
    <source>
        <dbReference type="ARBA" id="ARBA00022989"/>
    </source>
</evidence>
<proteinExistence type="inferred from homology"/>
<dbReference type="EMBL" id="HBIJ01017810">
    <property type="protein sequence ID" value="CAE0371009.1"/>
    <property type="molecule type" value="Transcribed_RNA"/>
</dbReference>
<evidence type="ECO:0000313" key="12">
    <source>
        <dbReference type="EMBL" id="CAE0371009.1"/>
    </source>
</evidence>
<feature type="region of interest" description="Disordered" evidence="9">
    <location>
        <begin position="30"/>
        <end position="51"/>
    </location>
</feature>
<evidence type="ECO:0000256" key="3">
    <source>
        <dbReference type="ARBA" id="ARBA00022448"/>
    </source>
</evidence>
<keyword evidence="7" id="KW-0811">Translocation</keyword>
<feature type="transmembrane region" description="Helical" evidence="10">
    <location>
        <begin position="152"/>
        <end position="171"/>
    </location>
</feature>
<evidence type="ECO:0000256" key="9">
    <source>
        <dbReference type="SAM" id="MobiDB-lite"/>
    </source>
</evidence>
<dbReference type="GO" id="GO:0008320">
    <property type="term" value="F:protein transmembrane transporter activity"/>
    <property type="evidence" value="ECO:0007669"/>
    <property type="project" value="InterPro"/>
</dbReference>
<keyword evidence="11" id="KW-0732">Signal</keyword>
<feature type="signal peptide" evidence="11">
    <location>
        <begin position="1"/>
        <end position="18"/>
    </location>
</feature>
<evidence type="ECO:0000256" key="7">
    <source>
        <dbReference type="ARBA" id="ARBA00023010"/>
    </source>
</evidence>
<evidence type="ECO:0000256" key="11">
    <source>
        <dbReference type="SAM" id="SignalP"/>
    </source>
</evidence>
<dbReference type="GO" id="GO:0009306">
    <property type="term" value="P:protein secretion"/>
    <property type="evidence" value="ECO:0007669"/>
    <property type="project" value="InterPro"/>
</dbReference>
<protein>
    <recommendedName>
        <fullName evidence="13">Protein translocase subunit SecE</fullName>
    </recommendedName>
</protein>
<evidence type="ECO:0008006" key="13">
    <source>
        <dbReference type="Google" id="ProtNLM"/>
    </source>
</evidence>
<dbReference type="AlphaFoldDB" id="A0A7S3NPM4"/>
<comment type="similarity">
    <text evidence="2">Belongs to the SecE/SEC61-gamma family.</text>
</comment>
<keyword evidence="3" id="KW-0813">Transport</keyword>
<accession>A0A7S3NPM4</accession>
<keyword evidence="4 10" id="KW-0812">Transmembrane</keyword>
<dbReference type="NCBIfam" id="TIGR00964">
    <property type="entry name" value="secE_bact"/>
    <property type="match status" value="1"/>
</dbReference>
<evidence type="ECO:0000256" key="1">
    <source>
        <dbReference type="ARBA" id="ARBA00004370"/>
    </source>
</evidence>
<dbReference type="Pfam" id="PF00584">
    <property type="entry name" value="SecE"/>
    <property type="match status" value="1"/>
</dbReference>
<keyword evidence="6 10" id="KW-1133">Transmembrane helix</keyword>
<dbReference type="GO" id="GO:0016020">
    <property type="term" value="C:membrane"/>
    <property type="evidence" value="ECO:0007669"/>
    <property type="project" value="UniProtKB-SubCell"/>
</dbReference>
<evidence type="ECO:0000256" key="4">
    <source>
        <dbReference type="ARBA" id="ARBA00022692"/>
    </source>
</evidence>
<dbReference type="GO" id="GO:0006605">
    <property type="term" value="P:protein targeting"/>
    <property type="evidence" value="ECO:0007669"/>
    <property type="project" value="InterPro"/>
</dbReference>
<feature type="chain" id="PRO_5031248228" description="Protein translocase subunit SecE" evidence="11">
    <location>
        <begin position="19"/>
        <end position="189"/>
    </location>
</feature>
<keyword evidence="8 10" id="KW-0472">Membrane</keyword>
<dbReference type="Gene3D" id="1.20.5.1030">
    <property type="entry name" value="Preprotein translocase secy subunit"/>
    <property type="match status" value="1"/>
</dbReference>